<reference evidence="3" key="1">
    <citation type="submission" date="2017-07" db="EMBL/GenBank/DDBJ databases">
        <title>Taro Niue Genome Assembly and Annotation.</title>
        <authorList>
            <person name="Atibalentja N."/>
            <person name="Keating K."/>
            <person name="Fields C.J."/>
        </authorList>
    </citation>
    <scope>NUCLEOTIDE SEQUENCE</scope>
    <source>
        <strain evidence="3">Niue_2</strain>
        <tissue evidence="3">Leaf</tissue>
    </source>
</reference>
<organism evidence="3 4">
    <name type="scientific">Colocasia esculenta</name>
    <name type="common">Wild taro</name>
    <name type="synonym">Arum esculentum</name>
    <dbReference type="NCBI Taxonomy" id="4460"/>
    <lineage>
        <taxon>Eukaryota</taxon>
        <taxon>Viridiplantae</taxon>
        <taxon>Streptophyta</taxon>
        <taxon>Embryophyta</taxon>
        <taxon>Tracheophyta</taxon>
        <taxon>Spermatophyta</taxon>
        <taxon>Magnoliopsida</taxon>
        <taxon>Liliopsida</taxon>
        <taxon>Araceae</taxon>
        <taxon>Aroideae</taxon>
        <taxon>Colocasieae</taxon>
        <taxon>Colocasia</taxon>
    </lineage>
</organism>
<sequence length="396" mass="44137">MLCPAQGRCCEASLVMIPAFLTLVGLCGVGTTRGWCPERGCAGNEGFSAFFSRLGHRPCERDGPIGRIHKVHRDSAFYRDLIATGPLIAIRLPSLLNSSRPSHDPVATYLPEPTSPSRPVSDPATISVDPVATLIRTYAEMVKKAQLLEDAMDFTGRIKGKFVKKEMTSSQSFAKPNNGKKRPFHITEGPSQERKPKAIVPNTQTKSNCKHCDKPGHTADESWRKVGALLYYTRCAIAILCAIGAMAILLFSAILDTLAILGNLCYFIHVLDCVVRGYETEWWFLFCVVWDGYWHHEPVVCSRVVASFLSDSWFATGRGLYVVTRRLKFESLWWALSYKRWKWTAALQSCVFGLEGALVSTRPEPVSTRPEPVSTRPELVSTCCPKTAQKVFWESL</sequence>
<dbReference type="AlphaFoldDB" id="A0A843TZB9"/>
<evidence type="ECO:0000256" key="2">
    <source>
        <dbReference type="SAM" id="Phobius"/>
    </source>
</evidence>
<comment type="caution">
    <text evidence="3">The sequence shown here is derived from an EMBL/GenBank/DDBJ whole genome shotgun (WGS) entry which is preliminary data.</text>
</comment>
<evidence type="ECO:0000256" key="1">
    <source>
        <dbReference type="SAM" id="MobiDB-lite"/>
    </source>
</evidence>
<proteinExistence type="predicted"/>
<keyword evidence="2" id="KW-1133">Transmembrane helix</keyword>
<keyword evidence="2" id="KW-0472">Membrane</keyword>
<feature type="transmembrane region" description="Helical" evidence="2">
    <location>
        <begin position="231"/>
        <end position="255"/>
    </location>
</feature>
<dbReference type="Proteomes" id="UP000652761">
    <property type="component" value="Unassembled WGS sequence"/>
</dbReference>
<feature type="region of interest" description="Disordered" evidence="1">
    <location>
        <begin position="169"/>
        <end position="196"/>
    </location>
</feature>
<evidence type="ECO:0000313" key="3">
    <source>
        <dbReference type="EMBL" id="MQL78162.1"/>
    </source>
</evidence>
<dbReference type="EMBL" id="NMUH01000385">
    <property type="protein sequence ID" value="MQL78162.1"/>
    <property type="molecule type" value="Genomic_DNA"/>
</dbReference>
<accession>A0A843TZB9</accession>
<gene>
    <name evidence="3" type="ORF">Taro_010586</name>
</gene>
<evidence type="ECO:0000313" key="4">
    <source>
        <dbReference type="Proteomes" id="UP000652761"/>
    </source>
</evidence>
<protein>
    <submittedName>
        <fullName evidence="3">Uncharacterized protein</fullName>
    </submittedName>
</protein>
<feature type="region of interest" description="Disordered" evidence="1">
    <location>
        <begin position="100"/>
        <end position="124"/>
    </location>
</feature>
<name>A0A843TZB9_COLES</name>
<keyword evidence="4" id="KW-1185">Reference proteome</keyword>
<keyword evidence="2" id="KW-0812">Transmembrane</keyword>